<accession>A0ABN8LKI2</accession>
<proteinExistence type="predicted"/>
<reference evidence="1 2" key="1">
    <citation type="submission" date="2022-05" db="EMBL/GenBank/DDBJ databases">
        <authorList>
            <consortium name="Genoscope - CEA"/>
            <person name="William W."/>
        </authorList>
    </citation>
    <scope>NUCLEOTIDE SEQUENCE [LARGE SCALE GENOMIC DNA]</scope>
</reference>
<protein>
    <submittedName>
        <fullName evidence="1">Uncharacterized protein</fullName>
    </submittedName>
</protein>
<evidence type="ECO:0000313" key="2">
    <source>
        <dbReference type="Proteomes" id="UP001159427"/>
    </source>
</evidence>
<evidence type="ECO:0000313" key="1">
    <source>
        <dbReference type="EMBL" id="CAH3016124.1"/>
    </source>
</evidence>
<gene>
    <name evidence="1" type="ORF">PEVE_00025924</name>
</gene>
<name>A0ABN8LKI2_9CNID</name>
<dbReference type="EMBL" id="CALNXI010000035">
    <property type="protein sequence ID" value="CAH3016124.1"/>
    <property type="molecule type" value="Genomic_DNA"/>
</dbReference>
<sequence>MHEMDNYFAVGSPNSSMCTHNVETIPDVASQVGIPLTPDKLVGPTTRLVFLSILTFLAESNIISINIGLKTALYCTETIPKISQRYMCTSEPEFIEKSSDHFKKSQSHVTRIL</sequence>
<organism evidence="1 2">
    <name type="scientific">Porites evermanni</name>
    <dbReference type="NCBI Taxonomy" id="104178"/>
    <lineage>
        <taxon>Eukaryota</taxon>
        <taxon>Metazoa</taxon>
        <taxon>Cnidaria</taxon>
        <taxon>Anthozoa</taxon>
        <taxon>Hexacorallia</taxon>
        <taxon>Scleractinia</taxon>
        <taxon>Fungiina</taxon>
        <taxon>Poritidae</taxon>
        <taxon>Porites</taxon>
    </lineage>
</organism>
<keyword evidence="2" id="KW-1185">Reference proteome</keyword>
<dbReference type="Proteomes" id="UP001159427">
    <property type="component" value="Unassembled WGS sequence"/>
</dbReference>
<comment type="caution">
    <text evidence="1">The sequence shown here is derived from an EMBL/GenBank/DDBJ whole genome shotgun (WGS) entry which is preliminary data.</text>
</comment>